<dbReference type="RefSeq" id="WP_138836680.1">
    <property type="nucleotide sequence ID" value="NZ_VCNI01000002.1"/>
</dbReference>
<organism evidence="1 2">
    <name type="scientific">Flagellimonas algicola</name>
    <dbReference type="NCBI Taxonomy" id="2583815"/>
    <lineage>
        <taxon>Bacteria</taxon>
        <taxon>Pseudomonadati</taxon>
        <taxon>Bacteroidota</taxon>
        <taxon>Flavobacteriia</taxon>
        <taxon>Flavobacteriales</taxon>
        <taxon>Flavobacteriaceae</taxon>
        <taxon>Flagellimonas</taxon>
    </lineage>
</organism>
<dbReference type="Proteomes" id="UP000751614">
    <property type="component" value="Unassembled WGS sequence"/>
</dbReference>
<evidence type="ECO:0000313" key="1">
    <source>
        <dbReference type="EMBL" id="TMU54987.1"/>
    </source>
</evidence>
<reference evidence="1 2" key="1">
    <citation type="submission" date="2019-05" db="EMBL/GenBank/DDBJ databases">
        <title>Flagellimonas sp. AsT0115, sp. nov., isolated from a marine red algae, Asparagopsis taxiformis.</title>
        <authorList>
            <person name="Kim J."/>
            <person name="Jeong S.E."/>
            <person name="Jeon C.O."/>
        </authorList>
    </citation>
    <scope>NUCLEOTIDE SEQUENCE [LARGE SCALE GENOMIC DNA]</scope>
    <source>
        <strain evidence="1 2">AsT0115</strain>
    </source>
</reference>
<name>A0ABY2WJH2_9FLAO</name>
<dbReference type="EMBL" id="VCNI01000002">
    <property type="protein sequence ID" value="TMU54987.1"/>
    <property type="molecule type" value="Genomic_DNA"/>
</dbReference>
<evidence type="ECO:0000313" key="2">
    <source>
        <dbReference type="Proteomes" id="UP000751614"/>
    </source>
</evidence>
<sequence>MGTLKSSDLRIKSEEMFTKSDFGKPIGEELSTILRRNLNKDNLANIAAGCGISYSTVRDLVYRTNSLTEGNSMALALLIHAALENSVARRLQSEGDIMFLDALLKH</sequence>
<accession>A0ABY2WJH2</accession>
<comment type="caution">
    <text evidence="1">The sequence shown here is derived from an EMBL/GenBank/DDBJ whole genome shotgun (WGS) entry which is preliminary data.</text>
</comment>
<keyword evidence="2" id="KW-1185">Reference proteome</keyword>
<evidence type="ECO:0008006" key="3">
    <source>
        <dbReference type="Google" id="ProtNLM"/>
    </source>
</evidence>
<gene>
    <name evidence="1" type="ORF">FGG15_12405</name>
</gene>
<protein>
    <recommendedName>
        <fullName evidence="3">Cro/C1-type helix-turn-helix DNA-binding protein</fullName>
    </recommendedName>
</protein>
<proteinExistence type="predicted"/>